<protein>
    <submittedName>
        <fullName evidence="2">Uncharacterized protein</fullName>
    </submittedName>
</protein>
<dbReference type="EMBL" id="CP054475">
    <property type="protein sequence ID" value="UXD88673.1"/>
    <property type="molecule type" value="Genomic_DNA"/>
</dbReference>
<dbReference type="Proteomes" id="UP001065322">
    <property type="component" value="Chromosome"/>
</dbReference>
<feature type="signal peptide" evidence="1">
    <location>
        <begin position="1"/>
        <end position="22"/>
    </location>
</feature>
<keyword evidence="1" id="KW-0732">Signal</keyword>
<evidence type="ECO:0000313" key="2">
    <source>
        <dbReference type="EMBL" id="UXD88673.1"/>
    </source>
</evidence>
<name>A0ABY6AFR1_9GAMM</name>
<reference evidence="3" key="1">
    <citation type="submission" date="2020-06" db="EMBL/GenBank/DDBJ databases">
        <title>Thalassolituus marinus alknpb1M-1, a hydrocarbon-degrading bacterium isolated from the deep-sea overlying water using an in-situ strategy from the South China Sea basin.</title>
        <authorList>
            <person name="Dong C."/>
            <person name="Chen Y."/>
            <person name="Shao Z."/>
        </authorList>
    </citation>
    <scope>NUCLEOTIDE SEQUENCE [LARGE SCALE GENOMIC DNA]</scope>
    <source>
        <strain evidence="3">alknpb1M-1</strain>
    </source>
</reference>
<keyword evidence="3" id="KW-1185">Reference proteome</keyword>
<evidence type="ECO:0000256" key="1">
    <source>
        <dbReference type="SAM" id="SignalP"/>
    </source>
</evidence>
<sequence length="169" mass="18380">MMKNMIKNAVFATLALTCTAQAEVKTQFLAMSKTPAPLTEKTSTSQTQDNSNLKADTSIVVESAGQRFSPLVSTVNPMSSGQKTGLYKGQLMQAENKRTTGKITGAIMVKTTAETLNVKGASETRFGSEYILLSFDDATELLTTLEQLKNRSDVESAELEVNTKRYVPK</sequence>
<feature type="chain" id="PRO_5047509029" evidence="1">
    <location>
        <begin position="23"/>
        <end position="169"/>
    </location>
</feature>
<dbReference type="RefSeq" id="WP_260997397.1">
    <property type="nucleotide sequence ID" value="NZ_CP054475.1"/>
</dbReference>
<gene>
    <name evidence="2" type="ORF">HUF19_15085</name>
</gene>
<organism evidence="2 3">
    <name type="scientific">Thalassolituus hydrocarboniclasticus</name>
    <dbReference type="NCBI Taxonomy" id="2742796"/>
    <lineage>
        <taxon>Bacteria</taxon>
        <taxon>Pseudomonadati</taxon>
        <taxon>Pseudomonadota</taxon>
        <taxon>Gammaproteobacteria</taxon>
        <taxon>Oceanospirillales</taxon>
        <taxon>Oceanospirillaceae</taxon>
        <taxon>Thalassolituus</taxon>
    </lineage>
</organism>
<proteinExistence type="predicted"/>
<evidence type="ECO:0000313" key="3">
    <source>
        <dbReference type="Proteomes" id="UP001065322"/>
    </source>
</evidence>
<accession>A0ABY6AFR1</accession>